<comment type="caution">
    <text evidence="3">The sequence shown here is derived from an EMBL/GenBank/DDBJ whole genome shotgun (WGS) entry which is preliminary data.</text>
</comment>
<reference evidence="3" key="1">
    <citation type="submission" date="2021-04" db="EMBL/GenBank/DDBJ databases">
        <title>Genome based classification of Actinospica acidithermotolerans sp. nov., an actinobacterium isolated from an Indonesian hot spring.</title>
        <authorList>
            <person name="Kusuma A.B."/>
            <person name="Putra K.E."/>
            <person name="Nafisah S."/>
            <person name="Loh J."/>
            <person name="Nouioui I."/>
            <person name="Goodfellow M."/>
        </authorList>
    </citation>
    <scope>NUCLEOTIDE SEQUENCE</scope>
    <source>
        <strain evidence="3">CSCA 57</strain>
    </source>
</reference>
<feature type="compositionally biased region" description="Low complexity" evidence="1">
    <location>
        <begin position="333"/>
        <end position="343"/>
    </location>
</feature>
<dbReference type="EMBL" id="JAGSOG010000011">
    <property type="protein sequence ID" value="MBR7832442.1"/>
    <property type="molecule type" value="Genomic_DNA"/>
</dbReference>
<feature type="chain" id="PRO_5037646575" description="Outer membrane lipoprotein carrier protein LolA" evidence="2">
    <location>
        <begin position="43"/>
        <end position="414"/>
    </location>
</feature>
<feature type="signal peptide" evidence="2">
    <location>
        <begin position="1"/>
        <end position="42"/>
    </location>
</feature>
<gene>
    <name evidence="3" type="ORF">KDL01_04190</name>
</gene>
<dbReference type="InterPro" id="IPR029046">
    <property type="entry name" value="LolA/LolB/LppX"/>
</dbReference>
<organism evidence="3 4">
    <name type="scientific">Actinospica durhamensis</name>
    <dbReference type="NCBI Taxonomy" id="1508375"/>
    <lineage>
        <taxon>Bacteria</taxon>
        <taxon>Bacillati</taxon>
        <taxon>Actinomycetota</taxon>
        <taxon>Actinomycetes</taxon>
        <taxon>Catenulisporales</taxon>
        <taxon>Actinospicaceae</taxon>
        <taxon>Actinospica</taxon>
    </lineage>
</organism>
<evidence type="ECO:0000313" key="3">
    <source>
        <dbReference type="EMBL" id="MBR7832442.1"/>
    </source>
</evidence>
<proteinExistence type="predicted"/>
<dbReference type="RefSeq" id="WP_212526967.1">
    <property type="nucleotide sequence ID" value="NZ_JAGSOG010000011.1"/>
</dbReference>
<feature type="region of interest" description="Disordered" evidence="1">
    <location>
        <begin position="266"/>
        <end position="297"/>
    </location>
</feature>
<dbReference type="Gene3D" id="2.50.20.10">
    <property type="entry name" value="Lipoprotein localisation LolA/LolB/LppX"/>
    <property type="match status" value="1"/>
</dbReference>
<evidence type="ECO:0000256" key="2">
    <source>
        <dbReference type="SAM" id="SignalP"/>
    </source>
</evidence>
<sequence length="414" mass="42566">MNETTKTSKTWYRRGGVRALVPLSVVAVIAGNAALAPTLASAAPSLPSISAQQLLTRIADSHVDAFSGTVSVTANLGLPALPDDLLGSANPLSLISGTHLLQVAVNGQTQQRIALMDQLSEYDLIHNGKQIWTYDSETNAVGEGTEDSSSAQAKKLDARKQAEQKKEQSLENLTPQALAQQLLAAISPTTQVSVGSPRSVAGRSAYLLVLQPKQQGSLIGQVEISVDSATGAPLGVALYPVASATPFFELSFTQVDLTAPAASRFDFTPPKGATVSPLDGSQSGSAKSPAAESGQSLDPQVLGTGWLTAVELHGVSLAELNQALSSTGREVQSSQSSATSPESDGGSQQLFSGGVSGYLDTLLGSGKTVSGAFGTGKLYSTSVLTVLITDDGRMFLGPVTASVLEADAAKQGTK</sequence>
<keyword evidence="2" id="KW-0732">Signal</keyword>
<dbReference type="Proteomes" id="UP000675781">
    <property type="component" value="Unassembled WGS sequence"/>
</dbReference>
<dbReference type="PANTHER" id="PTHR37507:SF2">
    <property type="entry name" value="SPORULATION PROTEIN YDCC"/>
    <property type="match status" value="1"/>
</dbReference>
<feature type="region of interest" description="Disordered" evidence="1">
    <location>
        <begin position="326"/>
        <end position="350"/>
    </location>
</feature>
<evidence type="ECO:0000256" key="1">
    <source>
        <dbReference type="SAM" id="MobiDB-lite"/>
    </source>
</evidence>
<keyword evidence="4" id="KW-1185">Reference proteome</keyword>
<dbReference type="SUPFAM" id="SSF89392">
    <property type="entry name" value="Prokaryotic lipoproteins and lipoprotein localization factors"/>
    <property type="match status" value="1"/>
</dbReference>
<evidence type="ECO:0008006" key="5">
    <source>
        <dbReference type="Google" id="ProtNLM"/>
    </source>
</evidence>
<protein>
    <recommendedName>
        <fullName evidence="5">Outer membrane lipoprotein carrier protein LolA</fullName>
    </recommendedName>
</protein>
<dbReference type="PANTHER" id="PTHR37507">
    <property type="entry name" value="SPORULATION PROTEIN YDCC"/>
    <property type="match status" value="1"/>
</dbReference>
<evidence type="ECO:0000313" key="4">
    <source>
        <dbReference type="Proteomes" id="UP000675781"/>
    </source>
</evidence>
<dbReference type="InterPro" id="IPR052944">
    <property type="entry name" value="Sporulation_related"/>
</dbReference>
<dbReference type="AlphaFoldDB" id="A0A941EJ21"/>
<name>A0A941EJ21_9ACTN</name>
<accession>A0A941EJ21</accession>